<keyword evidence="1" id="KW-0812">Transmembrane</keyword>
<dbReference type="Proteomes" id="UP000019141">
    <property type="component" value="Unassembled WGS sequence"/>
</dbReference>
<evidence type="ECO:0000313" key="2">
    <source>
        <dbReference type="EMBL" id="ETW94012.1"/>
    </source>
</evidence>
<dbReference type="EMBL" id="AZHW01001132">
    <property type="protein sequence ID" value="ETW94012.1"/>
    <property type="molecule type" value="Genomic_DNA"/>
</dbReference>
<dbReference type="AlphaFoldDB" id="W4L7J0"/>
<keyword evidence="1" id="KW-0472">Membrane</keyword>
<feature type="transmembrane region" description="Helical" evidence="1">
    <location>
        <begin position="33"/>
        <end position="51"/>
    </location>
</feature>
<keyword evidence="1" id="KW-1133">Transmembrane helix</keyword>
<sequence length="77" mass="9390">MGLSLIFHKFSSYLVYDYDFSKYIKEVITFKSYIYLELFQLITFITIYLNIKTFMKFICKISVKYLQNSFIFFESVL</sequence>
<gene>
    <name evidence="2" type="ORF">ETSY1_36715</name>
</gene>
<accession>W4L7J0</accession>
<keyword evidence="3" id="KW-1185">Reference proteome</keyword>
<proteinExistence type="predicted"/>
<evidence type="ECO:0000313" key="3">
    <source>
        <dbReference type="Proteomes" id="UP000019141"/>
    </source>
</evidence>
<reference evidence="2 3" key="1">
    <citation type="journal article" date="2014" name="Nature">
        <title>An environmental bacterial taxon with a large and distinct metabolic repertoire.</title>
        <authorList>
            <person name="Wilson M.C."/>
            <person name="Mori T."/>
            <person name="Ruckert C."/>
            <person name="Uria A.R."/>
            <person name="Helf M.J."/>
            <person name="Takada K."/>
            <person name="Gernert C."/>
            <person name="Steffens U.A."/>
            <person name="Heycke N."/>
            <person name="Schmitt S."/>
            <person name="Rinke C."/>
            <person name="Helfrich E.J."/>
            <person name="Brachmann A.O."/>
            <person name="Gurgui C."/>
            <person name="Wakimoto T."/>
            <person name="Kracht M."/>
            <person name="Crusemann M."/>
            <person name="Hentschel U."/>
            <person name="Abe I."/>
            <person name="Matsunaga S."/>
            <person name="Kalinowski J."/>
            <person name="Takeyama H."/>
            <person name="Piel J."/>
        </authorList>
    </citation>
    <scope>NUCLEOTIDE SEQUENCE [LARGE SCALE GENOMIC DNA]</scope>
    <source>
        <strain evidence="3">TSY1</strain>
    </source>
</reference>
<name>W4L7J0_ENTF1</name>
<organism evidence="2 3">
    <name type="scientific">Entotheonella factor</name>
    <dbReference type="NCBI Taxonomy" id="1429438"/>
    <lineage>
        <taxon>Bacteria</taxon>
        <taxon>Pseudomonadati</taxon>
        <taxon>Nitrospinota/Tectimicrobiota group</taxon>
        <taxon>Candidatus Tectimicrobiota</taxon>
        <taxon>Candidatus Entotheonellia</taxon>
        <taxon>Candidatus Entotheonellales</taxon>
        <taxon>Candidatus Entotheonellaceae</taxon>
        <taxon>Candidatus Entotheonella</taxon>
    </lineage>
</organism>
<protein>
    <submittedName>
        <fullName evidence="2">Uncharacterized protein</fullName>
    </submittedName>
</protein>
<dbReference type="HOGENOM" id="CLU_2631579_0_0_7"/>
<comment type="caution">
    <text evidence="2">The sequence shown here is derived from an EMBL/GenBank/DDBJ whole genome shotgun (WGS) entry which is preliminary data.</text>
</comment>
<evidence type="ECO:0000256" key="1">
    <source>
        <dbReference type="SAM" id="Phobius"/>
    </source>
</evidence>